<comment type="caution">
    <text evidence="1">The sequence shown here is derived from an EMBL/GenBank/DDBJ whole genome shotgun (WGS) entry which is preliminary data.</text>
</comment>
<reference evidence="1 2" key="1">
    <citation type="journal article" date="2017" name="BMC Genomics">
        <title>Genomic analysis of methanogenic archaea reveals a shift towards energy conservation.</title>
        <authorList>
            <person name="Gilmore S.P."/>
            <person name="Henske J.K."/>
            <person name="Sexton J.A."/>
            <person name="Solomon K.V."/>
            <person name="Seppala S."/>
            <person name="Yoo J.I."/>
            <person name="Huyett L.M."/>
            <person name="Pressman A."/>
            <person name="Cogan J.Z."/>
            <person name="Kivenson V."/>
            <person name="Peng X."/>
            <person name="Tan Y."/>
            <person name="Valentine D.L."/>
            <person name="O'Malley M.A."/>
        </authorList>
    </citation>
    <scope>NUCLEOTIDE SEQUENCE [LARGE SCALE GENOMIC DNA]</scope>
    <source>
        <strain evidence="1 2">MC-15</strain>
    </source>
</reference>
<dbReference type="EMBL" id="LMVP01000065">
    <property type="protein sequence ID" value="PAV13688.1"/>
    <property type="molecule type" value="Genomic_DNA"/>
</dbReference>
<accession>A0A2A2HWJ4</accession>
<gene>
    <name evidence="1" type="ORF">ASJ81_16930</name>
</gene>
<proteinExistence type="predicted"/>
<dbReference type="Proteomes" id="UP000218164">
    <property type="component" value="Unassembled WGS sequence"/>
</dbReference>
<evidence type="ECO:0000313" key="2">
    <source>
        <dbReference type="Proteomes" id="UP000218164"/>
    </source>
</evidence>
<keyword evidence="2" id="KW-1185">Reference proteome</keyword>
<dbReference type="AlphaFoldDB" id="A0A2A2HWJ4"/>
<organism evidence="1 2">
    <name type="scientific">Methanosarcina spelaei</name>
    <dbReference type="NCBI Taxonomy" id="1036679"/>
    <lineage>
        <taxon>Archaea</taxon>
        <taxon>Methanobacteriati</taxon>
        <taxon>Methanobacteriota</taxon>
        <taxon>Stenosarchaea group</taxon>
        <taxon>Methanomicrobia</taxon>
        <taxon>Methanosarcinales</taxon>
        <taxon>Methanosarcinaceae</taxon>
        <taxon>Methanosarcina</taxon>
    </lineage>
</organism>
<sequence length="64" mass="7551">MVWRFFGLLKKTGTAGFVFLCSDLMDFGDLPIWSTCLWKYGDRTEKLQHFKTRKNAEYEKHGSN</sequence>
<name>A0A2A2HWJ4_9EURY</name>
<protein>
    <submittedName>
        <fullName evidence="1">Uncharacterized protein</fullName>
    </submittedName>
</protein>
<evidence type="ECO:0000313" key="1">
    <source>
        <dbReference type="EMBL" id="PAV13688.1"/>
    </source>
</evidence>